<dbReference type="InterPro" id="IPR050642">
    <property type="entry name" value="PDH_E1_Alpha_Subunit"/>
</dbReference>
<dbReference type="SUPFAM" id="SSF52518">
    <property type="entry name" value="Thiamin diphosphate-binding fold (THDP-binding)"/>
    <property type="match status" value="1"/>
</dbReference>
<evidence type="ECO:0000256" key="1">
    <source>
        <dbReference type="ARBA" id="ARBA00001964"/>
    </source>
</evidence>
<evidence type="ECO:0000259" key="6">
    <source>
        <dbReference type="Pfam" id="PF00676"/>
    </source>
</evidence>
<evidence type="ECO:0000313" key="8">
    <source>
        <dbReference type="Proteomes" id="UP000444721"/>
    </source>
</evidence>
<evidence type="ECO:0000313" key="7">
    <source>
        <dbReference type="EMBL" id="KAF0974560.1"/>
    </source>
</evidence>
<organism evidence="7 8">
    <name type="scientific">Naegleria fowleri</name>
    <name type="common">Brain eating amoeba</name>
    <dbReference type="NCBI Taxonomy" id="5763"/>
    <lineage>
        <taxon>Eukaryota</taxon>
        <taxon>Discoba</taxon>
        <taxon>Heterolobosea</taxon>
        <taxon>Tetramitia</taxon>
        <taxon>Eutetramitia</taxon>
        <taxon>Vahlkampfiidae</taxon>
        <taxon>Naegleria</taxon>
    </lineage>
</organism>
<dbReference type="FunFam" id="3.40.50.970:FF:000013">
    <property type="entry name" value="Pyruvate dehydrogenase E1 component subunit alpha"/>
    <property type="match status" value="1"/>
</dbReference>
<keyword evidence="2 5" id="KW-0560">Oxidoreductase</keyword>
<dbReference type="Proteomes" id="UP000444721">
    <property type="component" value="Unassembled WGS sequence"/>
</dbReference>
<comment type="cofactor">
    <cofactor evidence="1 5">
        <name>thiamine diphosphate</name>
        <dbReference type="ChEBI" id="CHEBI:58937"/>
    </cofactor>
</comment>
<evidence type="ECO:0000256" key="2">
    <source>
        <dbReference type="ARBA" id="ARBA00023002"/>
    </source>
</evidence>
<reference evidence="7 8" key="1">
    <citation type="journal article" date="2019" name="Sci. Rep.">
        <title>Nanopore sequencing improves the draft genome of the human pathogenic amoeba Naegleria fowleri.</title>
        <authorList>
            <person name="Liechti N."/>
            <person name="Schurch N."/>
            <person name="Bruggmann R."/>
            <person name="Wittwer M."/>
        </authorList>
    </citation>
    <scope>NUCLEOTIDE SEQUENCE [LARGE SCALE GENOMIC DNA]</scope>
    <source>
        <strain evidence="7 8">ATCC 30894</strain>
    </source>
</reference>
<name>A0A6A5BKM6_NAEFO</name>
<comment type="catalytic activity">
    <reaction evidence="5">
        <text>N(6)-[(R)-lipoyl]-L-lysyl-[protein] + pyruvate + H(+) = N(6)-[(R)-S(8)-acetyldihydrolipoyl]-L-lysyl-[protein] + CO2</text>
        <dbReference type="Rhea" id="RHEA:19189"/>
        <dbReference type="Rhea" id="RHEA-COMP:10474"/>
        <dbReference type="Rhea" id="RHEA-COMP:10478"/>
        <dbReference type="ChEBI" id="CHEBI:15361"/>
        <dbReference type="ChEBI" id="CHEBI:15378"/>
        <dbReference type="ChEBI" id="CHEBI:16526"/>
        <dbReference type="ChEBI" id="CHEBI:83099"/>
        <dbReference type="ChEBI" id="CHEBI:83111"/>
        <dbReference type="EC" id="1.2.4.1"/>
    </reaction>
</comment>
<dbReference type="InterPro" id="IPR001017">
    <property type="entry name" value="DH_E1"/>
</dbReference>
<dbReference type="OMA" id="LGYEMPC"/>
<dbReference type="InterPro" id="IPR017597">
    <property type="entry name" value="Pyrv_DH_E1_asu_subgrp-y"/>
</dbReference>
<evidence type="ECO:0000256" key="3">
    <source>
        <dbReference type="ARBA" id="ARBA00023052"/>
    </source>
</evidence>
<dbReference type="OrthoDB" id="10256198at2759"/>
<dbReference type="InterPro" id="IPR029061">
    <property type="entry name" value="THDP-binding"/>
</dbReference>
<dbReference type="PANTHER" id="PTHR11516">
    <property type="entry name" value="PYRUVATE DEHYDROGENASE E1 COMPONENT, ALPHA SUBUNIT BACTERIAL AND ORGANELLAR"/>
    <property type="match status" value="1"/>
</dbReference>
<keyword evidence="3 5" id="KW-0786">Thiamine pyrophosphate</keyword>
<sequence>MMKKLATCSTTAKRLGGSVSSETIQKMLFSQQSRFESKTHVFKIDKEAAFKYHLPQKHMQGITWTGPKEQVEFTKEKLMEMYRMMALIRRFELVSDQQYKARNIRGFCHLYSGQEAVCVGIEEAITRQDSIITAYRDHGFQLVRGGSVESTMAEQLGRVTGCSKGKGGSMHMYNVANRFYGGNGIVGAQVPVGAGLAFAHQYLDRLNKKDVKDRNVCFTLYGDGAANQGQVFEAFNMAKLWHIPVVFVCENNKYGMATPIGRSSASTDYYERGDYIPGIWVDGQDIFAVYEASRYAKEYAQQYGPIVLETETYRYYGHSMSDPGITYRTREEVQQVRASRDPIVRMKNRLIEQGIATEEEFKAIDEQVKDEVQQGTEKALQAPLPPAHELVEDILVDKEYFVRGRWIGETWNVVQQ</sequence>
<dbReference type="GO" id="GO:0004739">
    <property type="term" value="F:pyruvate dehydrogenase (acetyl-transferring) activity"/>
    <property type="evidence" value="ECO:0007669"/>
    <property type="project" value="UniProtKB-UniRule"/>
</dbReference>
<dbReference type="RefSeq" id="XP_044559273.1">
    <property type="nucleotide sequence ID" value="XM_044710244.1"/>
</dbReference>
<feature type="domain" description="Dehydrogenase E1 component" evidence="6">
    <location>
        <begin position="84"/>
        <end position="386"/>
    </location>
</feature>
<keyword evidence="8" id="KW-1185">Reference proteome</keyword>
<gene>
    <name evidence="7" type="ORF">FDP41_006592</name>
</gene>
<comment type="caution">
    <text evidence="7">The sequence shown here is derived from an EMBL/GenBank/DDBJ whole genome shotgun (WGS) entry which is preliminary data.</text>
</comment>
<keyword evidence="4 5" id="KW-0670">Pyruvate</keyword>
<dbReference type="NCBIfam" id="TIGR03182">
    <property type="entry name" value="PDH_E1_alph_y"/>
    <property type="match status" value="1"/>
</dbReference>
<dbReference type="VEuPathDB" id="AmoebaDB:FDP41_006592"/>
<proteinExistence type="predicted"/>
<dbReference type="Gene3D" id="3.40.50.970">
    <property type="match status" value="1"/>
</dbReference>
<comment type="function">
    <text evidence="5">The pyruvate dehydrogenase complex catalyzes the overall conversion of pyruvate to acetyl-CoA and CO(2).</text>
</comment>
<dbReference type="VEuPathDB" id="AmoebaDB:NF0058380"/>
<dbReference type="GO" id="GO:0006086">
    <property type="term" value="P:pyruvate decarboxylation to acetyl-CoA"/>
    <property type="evidence" value="ECO:0007669"/>
    <property type="project" value="InterPro"/>
</dbReference>
<protein>
    <recommendedName>
        <fullName evidence="5">Pyruvate dehydrogenase E1 component subunit alpha</fullName>
        <ecNumber evidence="5">1.2.4.1</ecNumber>
    </recommendedName>
</protein>
<dbReference type="PANTHER" id="PTHR11516:SF60">
    <property type="entry name" value="PYRUVATE DEHYDROGENASE E1 COMPONENT SUBUNIT ALPHA"/>
    <property type="match status" value="1"/>
</dbReference>
<accession>A0A6A5BKM6</accession>
<dbReference type="AlphaFoldDB" id="A0A6A5BKM6"/>
<evidence type="ECO:0000256" key="5">
    <source>
        <dbReference type="RuleBase" id="RU361139"/>
    </source>
</evidence>
<evidence type="ECO:0000256" key="4">
    <source>
        <dbReference type="ARBA" id="ARBA00023317"/>
    </source>
</evidence>
<dbReference type="VEuPathDB" id="AmoebaDB:NfTy_088810"/>
<dbReference type="EMBL" id="VFQX01000052">
    <property type="protein sequence ID" value="KAF0974560.1"/>
    <property type="molecule type" value="Genomic_DNA"/>
</dbReference>
<dbReference type="Pfam" id="PF00676">
    <property type="entry name" value="E1_dh"/>
    <property type="match status" value="1"/>
</dbReference>
<dbReference type="GeneID" id="68113810"/>
<dbReference type="CDD" id="cd02000">
    <property type="entry name" value="TPP_E1_PDC_ADC_BCADC"/>
    <property type="match status" value="1"/>
</dbReference>
<dbReference type="EC" id="1.2.4.1" evidence="5"/>